<dbReference type="GO" id="GO:0004497">
    <property type="term" value="F:monooxygenase activity"/>
    <property type="evidence" value="ECO:0007669"/>
    <property type="project" value="InterPro"/>
</dbReference>
<dbReference type="SUPFAM" id="SSF48264">
    <property type="entry name" value="Cytochrome P450"/>
    <property type="match status" value="1"/>
</dbReference>
<protein>
    <recommendedName>
        <fullName evidence="3">Cytochrome P450</fullName>
    </recommendedName>
</protein>
<accession>A0A0L0S4S6</accession>
<evidence type="ECO:0008006" key="3">
    <source>
        <dbReference type="Google" id="ProtNLM"/>
    </source>
</evidence>
<dbReference type="InterPro" id="IPR036396">
    <property type="entry name" value="Cyt_P450_sf"/>
</dbReference>
<proteinExistence type="predicted"/>
<dbReference type="VEuPathDB" id="FungiDB:AMAG_03226"/>
<reference evidence="2" key="2">
    <citation type="submission" date="2009-11" db="EMBL/GenBank/DDBJ databases">
        <title>The Genome Sequence of Allomyces macrogynus strain ATCC 38327.</title>
        <authorList>
            <consortium name="The Broad Institute Genome Sequencing Platform"/>
            <person name="Russ C."/>
            <person name="Cuomo C."/>
            <person name="Shea T."/>
            <person name="Young S.K."/>
            <person name="Zeng Q."/>
            <person name="Koehrsen M."/>
            <person name="Haas B."/>
            <person name="Borodovsky M."/>
            <person name="Guigo R."/>
            <person name="Alvarado L."/>
            <person name="Berlin A."/>
            <person name="Borenstein D."/>
            <person name="Chen Z."/>
            <person name="Engels R."/>
            <person name="Freedman E."/>
            <person name="Gellesch M."/>
            <person name="Goldberg J."/>
            <person name="Griggs A."/>
            <person name="Gujja S."/>
            <person name="Heiman D."/>
            <person name="Hepburn T."/>
            <person name="Howarth C."/>
            <person name="Jen D."/>
            <person name="Larson L."/>
            <person name="Lewis B."/>
            <person name="Mehta T."/>
            <person name="Park D."/>
            <person name="Pearson M."/>
            <person name="Roberts A."/>
            <person name="Saif S."/>
            <person name="Shenoy N."/>
            <person name="Sisk P."/>
            <person name="Stolte C."/>
            <person name="Sykes S."/>
            <person name="Walk T."/>
            <person name="White J."/>
            <person name="Yandava C."/>
            <person name="Burger G."/>
            <person name="Gray M.W."/>
            <person name="Holland P.W.H."/>
            <person name="King N."/>
            <person name="Lang F.B.F."/>
            <person name="Roger A.J."/>
            <person name="Ruiz-Trillo I."/>
            <person name="Lander E."/>
            <person name="Nusbaum C."/>
        </authorList>
    </citation>
    <scope>NUCLEOTIDE SEQUENCE [LARGE SCALE GENOMIC DNA]</scope>
    <source>
        <strain evidence="2">ATCC 38327</strain>
    </source>
</reference>
<sequence length="106" mass="11899">MSLILTDGEPTTRRLWSPPAIPSFGHAHLMAPEFITPLRKWTAEFGPNFALTIFGVRIVVTSDADAAEKVMAESPFFTKKMSRKLHALHDFFVPSVSRDTHDSQMI</sequence>
<dbReference type="GO" id="GO:0016705">
    <property type="term" value="F:oxidoreductase activity, acting on paired donors, with incorporation or reduction of molecular oxygen"/>
    <property type="evidence" value="ECO:0007669"/>
    <property type="project" value="InterPro"/>
</dbReference>
<evidence type="ECO:0000313" key="2">
    <source>
        <dbReference type="Proteomes" id="UP000054350"/>
    </source>
</evidence>
<gene>
    <name evidence="1" type="ORF">AMAG_03226</name>
</gene>
<dbReference type="OrthoDB" id="10434173at2759"/>
<dbReference type="Gene3D" id="1.10.630.10">
    <property type="entry name" value="Cytochrome P450"/>
    <property type="match status" value="1"/>
</dbReference>
<evidence type="ECO:0000313" key="1">
    <source>
        <dbReference type="EMBL" id="KNE57523.1"/>
    </source>
</evidence>
<reference evidence="1 2" key="1">
    <citation type="submission" date="2009-11" db="EMBL/GenBank/DDBJ databases">
        <title>Annotation of Allomyces macrogynus ATCC 38327.</title>
        <authorList>
            <consortium name="The Broad Institute Genome Sequencing Platform"/>
            <person name="Russ C."/>
            <person name="Cuomo C."/>
            <person name="Burger G."/>
            <person name="Gray M.W."/>
            <person name="Holland P.W.H."/>
            <person name="King N."/>
            <person name="Lang F.B.F."/>
            <person name="Roger A.J."/>
            <person name="Ruiz-Trillo I."/>
            <person name="Young S.K."/>
            <person name="Zeng Q."/>
            <person name="Gargeya S."/>
            <person name="Fitzgerald M."/>
            <person name="Haas B."/>
            <person name="Abouelleil A."/>
            <person name="Alvarado L."/>
            <person name="Arachchi H.M."/>
            <person name="Berlin A."/>
            <person name="Chapman S.B."/>
            <person name="Gearin G."/>
            <person name="Goldberg J."/>
            <person name="Griggs A."/>
            <person name="Gujja S."/>
            <person name="Hansen M."/>
            <person name="Heiman D."/>
            <person name="Howarth C."/>
            <person name="Larimer J."/>
            <person name="Lui A."/>
            <person name="MacDonald P.J.P."/>
            <person name="McCowen C."/>
            <person name="Montmayeur A."/>
            <person name="Murphy C."/>
            <person name="Neiman D."/>
            <person name="Pearson M."/>
            <person name="Priest M."/>
            <person name="Roberts A."/>
            <person name="Saif S."/>
            <person name="Shea T."/>
            <person name="Sisk P."/>
            <person name="Stolte C."/>
            <person name="Sykes S."/>
            <person name="Wortman J."/>
            <person name="Nusbaum C."/>
            <person name="Birren B."/>
        </authorList>
    </citation>
    <scope>NUCLEOTIDE SEQUENCE [LARGE SCALE GENOMIC DNA]</scope>
    <source>
        <strain evidence="1 2">ATCC 38327</strain>
    </source>
</reference>
<name>A0A0L0S4S6_ALLM3</name>
<dbReference type="AlphaFoldDB" id="A0A0L0S4S6"/>
<dbReference type="GO" id="GO:0020037">
    <property type="term" value="F:heme binding"/>
    <property type="evidence" value="ECO:0007669"/>
    <property type="project" value="InterPro"/>
</dbReference>
<organism evidence="1 2">
    <name type="scientific">Allomyces macrogynus (strain ATCC 38327)</name>
    <name type="common">Allomyces javanicus var. macrogynus</name>
    <dbReference type="NCBI Taxonomy" id="578462"/>
    <lineage>
        <taxon>Eukaryota</taxon>
        <taxon>Fungi</taxon>
        <taxon>Fungi incertae sedis</taxon>
        <taxon>Blastocladiomycota</taxon>
        <taxon>Blastocladiomycetes</taxon>
        <taxon>Blastocladiales</taxon>
        <taxon>Blastocladiaceae</taxon>
        <taxon>Allomyces</taxon>
    </lineage>
</organism>
<dbReference type="EMBL" id="GG745331">
    <property type="protein sequence ID" value="KNE57523.1"/>
    <property type="molecule type" value="Genomic_DNA"/>
</dbReference>
<keyword evidence="2" id="KW-1185">Reference proteome</keyword>
<dbReference type="GO" id="GO:0005506">
    <property type="term" value="F:iron ion binding"/>
    <property type="evidence" value="ECO:0007669"/>
    <property type="project" value="InterPro"/>
</dbReference>
<dbReference type="Proteomes" id="UP000054350">
    <property type="component" value="Unassembled WGS sequence"/>
</dbReference>